<feature type="region of interest" description="Disordered" evidence="1">
    <location>
        <begin position="245"/>
        <end position="292"/>
    </location>
</feature>
<feature type="compositionally biased region" description="Basic and acidic residues" evidence="1">
    <location>
        <begin position="80"/>
        <end position="102"/>
    </location>
</feature>
<proteinExistence type="predicted"/>
<reference evidence="2" key="1">
    <citation type="submission" date="2019-11" db="EMBL/GenBank/DDBJ databases">
        <authorList>
            <person name="Liu Y."/>
            <person name="Hou J."/>
            <person name="Li T.-Q."/>
            <person name="Guan C.-H."/>
            <person name="Wu X."/>
            <person name="Wu H.-Z."/>
            <person name="Ling F."/>
            <person name="Zhang R."/>
            <person name="Shi X.-G."/>
            <person name="Ren J.-P."/>
            <person name="Chen E.-F."/>
            <person name="Sun J.-M."/>
        </authorList>
    </citation>
    <scope>NUCLEOTIDE SEQUENCE</scope>
    <source>
        <strain evidence="2">Adult_tree_wgs_1</strain>
        <tissue evidence="2">Leaves</tissue>
    </source>
</reference>
<gene>
    <name evidence="2" type="ORF">RHSIM_Rhsim13G0024800</name>
</gene>
<dbReference type="PANTHER" id="PTHR31016">
    <property type="entry name" value="OS04G0228100 PROTEIN"/>
    <property type="match status" value="1"/>
</dbReference>
<evidence type="ECO:0000313" key="2">
    <source>
        <dbReference type="EMBL" id="KAF7120416.1"/>
    </source>
</evidence>
<dbReference type="AlphaFoldDB" id="A0A834L6E6"/>
<dbReference type="PANTHER" id="PTHR31016:SF2">
    <property type="entry name" value="OS04G0228100 PROTEIN"/>
    <property type="match status" value="1"/>
</dbReference>
<evidence type="ECO:0000313" key="3">
    <source>
        <dbReference type="Proteomes" id="UP000626092"/>
    </source>
</evidence>
<keyword evidence="3" id="KW-1185">Reference proteome</keyword>
<feature type="region of interest" description="Disordered" evidence="1">
    <location>
        <begin position="78"/>
        <end position="127"/>
    </location>
</feature>
<protein>
    <submittedName>
        <fullName evidence="2">Uncharacterized protein</fullName>
    </submittedName>
</protein>
<name>A0A834L6E6_RHOSS</name>
<organism evidence="2 3">
    <name type="scientific">Rhododendron simsii</name>
    <name type="common">Sims's rhododendron</name>
    <dbReference type="NCBI Taxonomy" id="118357"/>
    <lineage>
        <taxon>Eukaryota</taxon>
        <taxon>Viridiplantae</taxon>
        <taxon>Streptophyta</taxon>
        <taxon>Embryophyta</taxon>
        <taxon>Tracheophyta</taxon>
        <taxon>Spermatophyta</taxon>
        <taxon>Magnoliopsida</taxon>
        <taxon>eudicotyledons</taxon>
        <taxon>Gunneridae</taxon>
        <taxon>Pentapetalae</taxon>
        <taxon>asterids</taxon>
        <taxon>Ericales</taxon>
        <taxon>Ericaceae</taxon>
        <taxon>Ericoideae</taxon>
        <taxon>Rhodoreae</taxon>
        <taxon>Rhododendron</taxon>
    </lineage>
</organism>
<evidence type="ECO:0000256" key="1">
    <source>
        <dbReference type="SAM" id="MobiDB-lite"/>
    </source>
</evidence>
<feature type="compositionally biased region" description="Basic and acidic residues" evidence="1">
    <location>
        <begin position="112"/>
        <end position="127"/>
    </location>
</feature>
<dbReference type="OrthoDB" id="1924603at2759"/>
<feature type="compositionally biased region" description="Acidic residues" evidence="1">
    <location>
        <begin position="280"/>
        <end position="292"/>
    </location>
</feature>
<sequence>MSCISSSPSFSPSSDKRFWSALHSRIDTLLENRKPIPTQPIVNVLQLSSKSNSAFIGATQGARDLTRPPTMTEIYQSAMERAKSKQEEENDEGKRGLKRKSEPQTCSEEEFDSQKENEKSPKEEGKLKKAKNLAISMAAKATSLARELKSIKSDLCFMQERCALLEEENTRLRDGFSEGIRPEEDDLVRLQLEALLAEKSRLANENANLTRENQCLHQIVEYHQLTSQDLSESYSEDVIRGLCLDFSSPPPPIPEEDEDGNQVTKTPQTDRFGWRTSLDESYDQEQQNEEDC</sequence>
<dbReference type="EMBL" id="WJXA01000013">
    <property type="protein sequence ID" value="KAF7120416.1"/>
    <property type="molecule type" value="Genomic_DNA"/>
</dbReference>
<comment type="caution">
    <text evidence="2">The sequence shown here is derived from an EMBL/GenBank/DDBJ whole genome shotgun (WGS) entry which is preliminary data.</text>
</comment>
<accession>A0A834L6E6</accession>
<dbReference type="Proteomes" id="UP000626092">
    <property type="component" value="Unassembled WGS sequence"/>
</dbReference>